<sequence>MADAPAPDTQAEPFVRDDVRGLLDMLKAMGRPPVEEAGAVAGREGMRMLAQLADPQPHDLAVIRDVTCPGPAGDIPCRFYDSRESRDAGPAVLFLHGGGFVIGDLEVYHALCTEFAQRLDLPVLSVDYRLAPEHPFPAAPDDCEAAARWLASSPAELGRKITGLVVTGDSAGGNLTIVVTNALRDQPADVPVLVQAPIYPVADEAGKHESFRQFKDGYFLTGDTMAFFTKSYAADPASARNLPMLGDCSNAPATVLCTAGLDPLRDSGRAYAKCMVGNGTQLTYLEFPGIIHGFFTMRKAIPSGQADVEAFIDAVGAALERQL</sequence>
<feature type="domain" description="Alpha/beta hydrolase fold-3" evidence="2">
    <location>
        <begin position="92"/>
        <end position="295"/>
    </location>
</feature>
<dbReference type="SUPFAM" id="SSF53474">
    <property type="entry name" value="alpha/beta-Hydrolases"/>
    <property type="match status" value="1"/>
</dbReference>
<dbReference type="OrthoDB" id="9806180at2"/>
<dbReference type="RefSeq" id="WP_115492400.1">
    <property type="nucleotide sequence ID" value="NZ_JACHWW010000001.1"/>
</dbReference>
<name>A0A395LMB2_9SPHN</name>
<keyword evidence="1 3" id="KW-0378">Hydrolase</keyword>
<evidence type="ECO:0000313" key="4">
    <source>
        <dbReference type="Proteomes" id="UP000254101"/>
    </source>
</evidence>
<proteinExistence type="predicted"/>
<dbReference type="EMBL" id="QRBB01000001">
    <property type="protein sequence ID" value="RDS78176.1"/>
    <property type="molecule type" value="Genomic_DNA"/>
</dbReference>
<dbReference type="Proteomes" id="UP000254101">
    <property type="component" value="Unassembled WGS sequence"/>
</dbReference>
<evidence type="ECO:0000259" key="2">
    <source>
        <dbReference type="Pfam" id="PF07859"/>
    </source>
</evidence>
<dbReference type="InterPro" id="IPR013094">
    <property type="entry name" value="AB_hydrolase_3"/>
</dbReference>
<organism evidence="3 4">
    <name type="scientific">Alteriqipengyuania lutimaris</name>
    <dbReference type="NCBI Taxonomy" id="1538146"/>
    <lineage>
        <taxon>Bacteria</taxon>
        <taxon>Pseudomonadati</taxon>
        <taxon>Pseudomonadota</taxon>
        <taxon>Alphaproteobacteria</taxon>
        <taxon>Sphingomonadales</taxon>
        <taxon>Erythrobacteraceae</taxon>
        <taxon>Alteriqipengyuania</taxon>
    </lineage>
</organism>
<evidence type="ECO:0000313" key="3">
    <source>
        <dbReference type="EMBL" id="RDS78176.1"/>
    </source>
</evidence>
<accession>A0A395LMB2</accession>
<protein>
    <submittedName>
        <fullName evidence="3">Alpha/beta hydrolase</fullName>
    </submittedName>
</protein>
<gene>
    <name evidence="3" type="ORF">DL238_11555</name>
</gene>
<dbReference type="GO" id="GO:0016787">
    <property type="term" value="F:hydrolase activity"/>
    <property type="evidence" value="ECO:0007669"/>
    <property type="project" value="UniProtKB-KW"/>
</dbReference>
<dbReference type="PANTHER" id="PTHR48081:SF8">
    <property type="entry name" value="ALPHA_BETA HYDROLASE FOLD-3 DOMAIN-CONTAINING PROTEIN-RELATED"/>
    <property type="match status" value="1"/>
</dbReference>
<dbReference type="Gene3D" id="3.40.50.1820">
    <property type="entry name" value="alpha/beta hydrolase"/>
    <property type="match status" value="1"/>
</dbReference>
<dbReference type="PANTHER" id="PTHR48081">
    <property type="entry name" value="AB HYDROLASE SUPERFAMILY PROTEIN C4A8.06C"/>
    <property type="match status" value="1"/>
</dbReference>
<dbReference type="Pfam" id="PF07859">
    <property type="entry name" value="Abhydrolase_3"/>
    <property type="match status" value="1"/>
</dbReference>
<dbReference type="AlphaFoldDB" id="A0A395LMB2"/>
<evidence type="ECO:0000256" key="1">
    <source>
        <dbReference type="ARBA" id="ARBA00022801"/>
    </source>
</evidence>
<dbReference type="InterPro" id="IPR050300">
    <property type="entry name" value="GDXG_lipolytic_enzyme"/>
</dbReference>
<reference evidence="3 4" key="1">
    <citation type="submission" date="2018-07" db="EMBL/GenBank/DDBJ databases">
        <title>Erythrobacter nanhaiensis sp. nov., a novel member of the genus Erythrobacter isolated from the South China Sea.</title>
        <authorList>
            <person name="Chen X."/>
            <person name="Liu J."/>
        </authorList>
    </citation>
    <scope>NUCLEOTIDE SEQUENCE [LARGE SCALE GENOMIC DNA]</scope>
    <source>
        <strain evidence="3 4">S-5</strain>
    </source>
</reference>
<keyword evidence="4" id="KW-1185">Reference proteome</keyword>
<dbReference type="InterPro" id="IPR029058">
    <property type="entry name" value="AB_hydrolase_fold"/>
</dbReference>
<comment type="caution">
    <text evidence="3">The sequence shown here is derived from an EMBL/GenBank/DDBJ whole genome shotgun (WGS) entry which is preliminary data.</text>
</comment>